<organism evidence="2 3">
    <name type="scientific">Purpureocillium lilacinum</name>
    <name type="common">Paecilomyces lilacinus</name>
    <dbReference type="NCBI Taxonomy" id="33203"/>
    <lineage>
        <taxon>Eukaryota</taxon>
        <taxon>Fungi</taxon>
        <taxon>Dikarya</taxon>
        <taxon>Ascomycota</taxon>
        <taxon>Pezizomycotina</taxon>
        <taxon>Sordariomycetes</taxon>
        <taxon>Hypocreomycetidae</taxon>
        <taxon>Hypocreales</taxon>
        <taxon>Ophiocordycipitaceae</taxon>
        <taxon>Purpureocillium</taxon>
    </lineage>
</organism>
<name>A0A2U3EJI7_PURLI</name>
<dbReference type="EMBL" id="LCWV01000003">
    <property type="protein sequence ID" value="PWI74667.1"/>
    <property type="molecule type" value="Genomic_DNA"/>
</dbReference>
<feature type="compositionally biased region" description="Low complexity" evidence="1">
    <location>
        <begin position="7"/>
        <end position="20"/>
    </location>
</feature>
<reference evidence="2 3" key="1">
    <citation type="journal article" date="2016" name="Front. Microbiol.">
        <title>Genome and transcriptome sequences reveal the specific parasitism of the nematophagous Purpureocillium lilacinum 36-1.</title>
        <authorList>
            <person name="Xie J."/>
            <person name="Li S."/>
            <person name="Mo C."/>
            <person name="Xiao X."/>
            <person name="Peng D."/>
            <person name="Wang G."/>
            <person name="Xiao Y."/>
        </authorList>
    </citation>
    <scope>NUCLEOTIDE SEQUENCE [LARGE SCALE GENOMIC DNA]</scope>
    <source>
        <strain evidence="2 3">36-1</strain>
    </source>
</reference>
<proteinExistence type="predicted"/>
<gene>
    <name evidence="2" type="ORF">PCL_07981</name>
</gene>
<protein>
    <submittedName>
        <fullName evidence="2">Uncharacterized protein</fullName>
    </submittedName>
</protein>
<feature type="region of interest" description="Disordered" evidence="1">
    <location>
        <begin position="132"/>
        <end position="155"/>
    </location>
</feature>
<feature type="region of interest" description="Disordered" evidence="1">
    <location>
        <begin position="1"/>
        <end position="20"/>
    </location>
</feature>
<dbReference type="Proteomes" id="UP000245956">
    <property type="component" value="Unassembled WGS sequence"/>
</dbReference>
<dbReference type="AlphaFoldDB" id="A0A2U3EJI7"/>
<sequence>MHVCTKIPAARWPSAPSPPLLLIRVSPRSWPAPPPSPVKREGLQQTQSRHTRSSSLPPSDARARHIDGAHEWEAASRPAGRRACDPGGGGGGGHATIQGHIVSRRVVQQMGSAGAWLRTAVQYGAEQISRSSRLSSSSSAPIPSNAAPGFIHSSGPGASQIPRLLVSGRRQASRATTPATQITLCQLDMQMIARQISGARGPRAERESNMFSLYYVVRADHQDAHAQQWQESAEPVGVLFCPDVLRDDPNATLVRHPAVGELVPSRHLSLINVGVFNHPISCCIRANATQPIDCGFDYRRQHRC</sequence>
<comment type="caution">
    <text evidence="2">The sequence shown here is derived from an EMBL/GenBank/DDBJ whole genome shotgun (WGS) entry which is preliminary data.</text>
</comment>
<evidence type="ECO:0000256" key="1">
    <source>
        <dbReference type="SAM" id="MobiDB-lite"/>
    </source>
</evidence>
<evidence type="ECO:0000313" key="3">
    <source>
        <dbReference type="Proteomes" id="UP000245956"/>
    </source>
</evidence>
<feature type="region of interest" description="Disordered" evidence="1">
    <location>
        <begin position="25"/>
        <end position="63"/>
    </location>
</feature>
<evidence type="ECO:0000313" key="2">
    <source>
        <dbReference type="EMBL" id="PWI74667.1"/>
    </source>
</evidence>
<accession>A0A2U3EJI7</accession>